<dbReference type="EMBL" id="ML208329">
    <property type="protein sequence ID" value="TFK69524.1"/>
    <property type="molecule type" value="Genomic_DNA"/>
</dbReference>
<proteinExistence type="predicted"/>
<accession>A0ACD3AVZ6</accession>
<dbReference type="Proteomes" id="UP000308600">
    <property type="component" value="Unassembled WGS sequence"/>
</dbReference>
<protein>
    <submittedName>
        <fullName evidence="1">Uncharacterized protein</fullName>
    </submittedName>
</protein>
<name>A0ACD3AVZ6_9AGAR</name>
<reference evidence="1 2" key="1">
    <citation type="journal article" date="2019" name="Nat. Ecol. Evol.">
        <title>Megaphylogeny resolves global patterns of mushroom evolution.</title>
        <authorList>
            <person name="Varga T."/>
            <person name="Krizsan K."/>
            <person name="Foldi C."/>
            <person name="Dima B."/>
            <person name="Sanchez-Garcia M."/>
            <person name="Sanchez-Ramirez S."/>
            <person name="Szollosi G.J."/>
            <person name="Szarkandi J.G."/>
            <person name="Papp V."/>
            <person name="Albert L."/>
            <person name="Andreopoulos W."/>
            <person name="Angelini C."/>
            <person name="Antonin V."/>
            <person name="Barry K.W."/>
            <person name="Bougher N.L."/>
            <person name="Buchanan P."/>
            <person name="Buyck B."/>
            <person name="Bense V."/>
            <person name="Catcheside P."/>
            <person name="Chovatia M."/>
            <person name="Cooper J."/>
            <person name="Damon W."/>
            <person name="Desjardin D."/>
            <person name="Finy P."/>
            <person name="Geml J."/>
            <person name="Haridas S."/>
            <person name="Hughes K."/>
            <person name="Justo A."/>
            <person name="Karasinski D."/>
            <person name="Kautmanova I."/>
            <person name="Kiss B."/>
            <person name="Kocsube S."/>
            <person name="Kotiranta H."/>
            <person name="LaButti K.M."/>
            <person name="Lechner B.E."/>
            <person name="Liimatainen K."/>
            <person name="Lipzen A."/>
            <person name="Lukacs Z."/>
            <person name="Mihaltcheva S."/>
            <person name="Morgado L.N."/>
            <person name="Niskanen T."/>
            <person name="Noordeloos M.E."/>
            <person name="Ohm R.A."/>
            <person name="Ortiz-Santana B."/>
            <person name="Ovrebo C."/>
            <person name="Racz N."/>
            <person name="Riley R."/>
            <person name="Savchenko A."/>
            <person name="Shiryaev A."/>
            <person name="Soop K."/>
            <person name="Spirin V."/>
            <person name="Szebenyi C."/>
            <person name="Tomsovsky M."/>
            <person name="Tulloss R.E."/>
            <person name="Uehling J."/>
            <person name="Grigoriev I.V."/>
            <person name="Vagvolgyi C."/>
            <person name="Papp T."/>
            <person name="Martin F.M."/>
            <person name="Miettinen O."/>
            <person name="Hibbett D.S."/>
            <person name="Nagy L.G."/>
        </authorList>
    </citation>
    <scope>NUCLEOTIDE SEQUENCE [LARGE SCALE GENOMIC DNA]</scope>
    <source>
        <strain evidence="1 2">NL-1719</strain>
    </source>
</reference>
<sequence>MATHNLPPSYEEAIAIAKTYAEQHPEALSRELIKGLNNQDAYDEVVKQVKTLKQVVQVTDRNFENVSSVLALYDAIGGVEPLKNTWDAIHQKFKDTIKTSKNIALEAKQSADEYLHIVLPAATNDSTLGKASYEEKLAIIDEFIAKVTKTSVKSKEMVNEFNGLKEEVRAVEKKMKKDYLGVLGETEVKITNLKKEIVDLESKLEDLQSMLNTVLNFLGVGVAVGGAGTGLVIAAASAATVIALGPWGIGLIVIGAIVALGAGIAAIYAAAKSSSLREDIVAKKKELEILESKYKKLQALKEYLDQAASDMQGIQTSLDSIGGMWQAMHDDASEVKRLLEEARAKGKDESLSPETFRMATAVYRHLGDVLTVYAMQV</sequence>
<organism evidence="1 2">
    <name type="scientific">Pluteus cervinus</name>
    <dbReference type="NCBI Taxonomy" id="181527"/>
    <lineage>
        <taxon>Eukaryota</taxon>
        <taxon>Fungi</taxon>
        <taxon>Dikarya</taxon>
        <taxon>Basidiomycota</taxon>
        <taxon>Agaricomycotina</taxon>
        <taxon>Agaricomycetes</taxon>
        <taxon>Agaricomycetidae</taxon>
        <taxon>Agaricales</taxon>
        <taxon>Pluteineae</taxon>
        <taxon>Pluteaceae</taxon>
        <taxon>Pluteus</taxon>
    </lineage>
</organism>
<keyword evidence="2" id="KW-1185">Reference proteome</keyword>
<evidence type="ECO:0000313" key="1">
    <source>
        <dbReference type="EMBL" id="TFK69524.1"/>
    </source>
</evidence>
<gene>
    <name evidence="1" type="ORF">BDN72DRAFT_959490</name>
</gene>
<evidence type="ECO:0000313" key="2">
    <source>
        <dbReference type="Proteomes" id="UP000308600"/>
    </source>
</evidence>